<protein>
    <recommendedName>
        <fullName evidence="6">Ribosomal RNA small subunit methyltransferase G</fullName>
        <ecNumber evidence="6">2.1.1.170</ecNumber>
    </recommendedName>
    <alternativeName>
        <fullName evidence="6">16S rRNA 7-methylguanosine methyltransferase</fullName>
        <shortName evidence="6">16S rRNA m7G methyltransferase</shortName>
    </alternativeName>
</protein>
<evidence type="ECO:0000256" key="5">
    <source>
        <dbReference type="ARBA" id="ARBA00022691"/>
    </source>
</evidence>
<sequence length="201" mass="21719">MTPAEFQTKSGVSRETLRRLGLYADLLVKWQAKINLVGPDTLPDLWSRHILDSAQLFPLIPATAKRLVDLGSGAGFPGLVLAVMGAPDVHLVESDSRKCAFLREAARVTGTPVTIFNKRIEQVAGLDADVVTARALAPLGKLLDWAFPHLAAGGQCLFLKGRGAEDELTATAKEWNIGLRRIPSLTDPAGLVLQLHEVRRG</sequence>
<dbReference type="OrthoDB" id="9808773at2"/>
<comment type="catalytic activity">
    <reaction evidence="6">
        <text>guanosine(527) in 16S rRNA + S-adenosyl-L-methionine = N(7)-methylguanosine(527) in 16S rRNA + S-adenosyl-L-homocysteine</text>
        <dbReference type="Rhea" id="RHEA:42732"/>
        <dbReference type="Rhea" id="RHEA-COMP:10209"/>
        <dbReference type="Rhea" id="RHEA-COMP:10210"/>
        <dbReference type="ChEBI" id="CHEBI:57856"/>
        <dbReference type="ChEBI" id="CHEBI:59789"/>
        <dbReference type="ChEBI" id="CHEBI:74269"/>
        <dbReference type="ChEBI" id="CHEBI:74480"/>
        <dbReference type="EC" id="2.1.1.170"/>
    </reaction>
</comment>
<dbReference type="HAMAP" id="MF_00074">
    <property type="entry name" value="16SrRNA_methyltr_G"/>
    <property type="match status" value="1"/>
</dbReference>
<dbReference type="PANTHER" id="PTHR31760">
    <property type="entry name" value="S-ADENOSYL-L-METHIONINE-DEPENDENT METHYLTRANSFERASES SUPERFAMILY PROTEIN"/>
    <property type="match status" value="1"/>
</dbReference>
<dbReference type="EC" id="2.1.1.170" evidence="6"/>
<evidence type="ECO:0000256" key="6">
    <source>
        <dbReference type="HAMAP-Rule" id="MF_00074"/>
    </source>
</evidence>
<dbReference type="Pfam" id="PF02527">
    <property type="entry name" value="GidB"/>
    <property type="match status" value="1"/>
</dbReference>
<dbReference type="RefSeq" id="WP_112141953.1">
    <property type="nucleotide sequence ID" value="NZ_PGTO01000001.1"/>
</dbReference>
<dbReference type="GO" id="GO:0005829">
    <property type="term" value="C:cytosol"/>
    <property type="evidence" value="ECO:0007669"/>
    <property type="project" value="TreeGrafter"/>
</dbReference>
<dbReference type="Proteomes" id="UP000251075">
    <property type="component" value="Unassembled WGS sequence"/>
</dbReference>
<dbReference type="Gene3D" id="3.40.50.150">
    <property type="entry name" value="Vaccinia Virus protein VP39"/>
    <property type="match status" value="1"/>
</dbReference>
<dbReference type="GO" id="GO:0070043">
    <property type="term" value="F:rRNA (guanine-N7-)-methyltransferase activity"/>
    <property type="evidence" value="ECO:0007669"/>
    <property type="project" value="UniProtKB-UniRule"/>
</dbReference>
<feature type="binding site" evidence="6">
    <location>
        <position position="76"/>
    </location>
    <ligand>
        <name>S-adenosyl-L-methionine</name>
        <dbReference type="ChEBI" id="CHEBI:59789"/>
    </ligand>
</feature>
<comment type="caution">
    <text evidence="6">Lacks conserved residue(s) required for the propagation of feature annotation.</text>
</comment>
<evidence type="ECO:0000256" key="4">
    <source>
        <dbReference type="ARBA" id="ARBA00022679"/>
    </source>
</evidence>
<dbReference type="InterPro" id="IPR029063">
    <property type="entry name" value="SAM-dependent_MTases_sf"/>
</dbReference>
<feature type="binding site" evidence="6">
    <location>
        <position position="134"/>
    </location>
    <ligand>
        <name>S-adenosyl-L-methionine</name>
        <dbReference type="ChEBI" id="CHEBI:59789"/>
    </ligand>
</feature>
<evidence type="ECO:0000313" key="8">
    <source>
        <dbReference type="Proteomes" id="UP000251075"/>
    </source>
</evidence>
<dbReference type="PIRSF" id="PIRSF003078">
    <property type="entry name" value="GidB"/>
    <property type="match status" value="1"/>
</dbReference>
<keyword evidence="3 6" id="KW-0489">Methyltransferase</keyword>
<organism evidence="7 8">
    <name type="scientific">Paramagnetospirillum kuznetsovii</name>
    <dbReference type="NCBI Taxonomy" id="2053833"/>
    <lineage>
        <taxon>Bacteria</taxon>
        <taxon>Pseudomonadati</taxon>
        <taxon>Pseudomonadota</taxon>
        <taxon>Alphaproteobacteria</taxon>
        <taxon>Rhodospirillales</taxon>
        <taxon>Magnetospirillaceae</taxon>
        <taxon>Paramagnetospirillum</taxon>
    </lineage>
</organism>
<comment type="similarity">
    <text evidence="6">Belongs to the methyltransferase superfamily. RNA methyltransferase RsmG family.</text>
</comment>
<comment type="function">
    <text evidence="6">Specifically methylates the N7 position of guanine in position 527 of 16S rRNA.</text>
</comment>
<dbReference type="PANTHER" id="PTHR31760:SF0">
    <property type="entry name" value="S-ADENOSYL-L-METHIONINE-DEPENDENT METHYLTRANSFERASES SUPERFAMILY PROTEIN"/>
    <property type="match status" value="1"/>
</dbReference>
<evidence type="ECO:0000256" key="2">
    <source>
        <dbReference type="ARBA" id="ARBA00022552"/>
    </source>
</evidence>
<proteinExistence type="inferred from homology"/>
<gene>
    <name evidence="6 7" type="primary">rsmG</name>
    <name evidence="7" type="ORF">CU669_01050</name>
</gene>
<keyword evidence="2 6" id="KW-0698">rRNA processing</keyword>
<evidence type="ECO:0000313" key="7">
    <source>
        <dbReference type="EMBL" id="RAU23722.1"/>
    </source>
</evidence>
<dbReference type="EMBL" id="PGTO01000001">
    <property type="protein sequence ID" value="RAU23722.1"/>
    <property type="molecule type" value="Genomic_DNA"/>
</dbReference>
<feature type="binding site" evidence="6">
    <location>
        <begin position="120"/>
        <end position="121"/>
    </location>
    <ligand>
        <name>S-adenosyl-L-methionine</name>
        <dbReference type="ChEBI" id="CHEBI:59789"/>
    </ligand>
</feature>
<keyword evidence="1 6" id="KW-0963">Cytoplasm</keyword>
<dbReference type="NCBIfam" id="TIGR00138">
    <property type="entry name" value="rsmG_gidB"/>
    <property type="match status" value="1"/>
</dbReference>
<keyword evidence="8" id="KW-1185">Reference proteome</keyword>
<comment type="caution">
    <text evidence="7">The sequence shown here is derived from an EMBL/GenBank/DDBJ whole genome shotgun (WGS) entry which is preliminary data.</text>
</comment>
<keyword evidence="4 6" id="KW-0808">Transferase</keyword>
<dbReference type="AlphaFoldDB" id="A0A364P2Z8"/>
<dbReference type="SUPFAM" id="SSF53335">
    <property type="entry name" value="S-adenosyl-L-methionine-dependent methyltransferases"/>
    <property type="match status" value="1"/>
</dbReference>
<accession>A0A364P2Z8</accession>
<keyword evidence="5 6" id="KW-0949">S-adenosyl-L-methionine</keyword>
<dbReference type="InterPro" id="IPR003682">
    <property type="entry name" value="rRNA_ssu_MeTfrase_G"/>
</dbReference>
<feature type="binding site" evidence="6">
    <location>
        <position position="71"/>
    </location>
    <ligand>
        <name>S-adenosyl-L-methionine</name>
        <dbReference type="ChEBI" id="CHEBI:59789"/>
    </ligand>
</feature>
<reference evidence="7 8" key="1">
    <citation type="submission" date="2017-11" db="EMBL/GenBank/DDBJ databases">
        <title>Draft genome sequence of magnetotactic bacterium Magnetospirillum kuznetsovii LBB-42.</title>
        <authorList>
            <person name="Grouzdev D.S."/>
            <person name="Rysina M.S."/>
            <person name="Baslerov R.V."/>
            <person name="Koziaeva V."/>
        </authorList>
    </citation>
    <scope>NUCLEOTIDE SEQUENCE [LARGE SCALE GENOMIC DNA]</scope>
    <source>
        <strain evidence="7 8">LBB-42</strain>
    </source>
</reference>
<comment type="subcellular location">
    <subcellularLocation>
        <location evidence="6">Cytoplasm</location>
    </subcellularLocation>
</comment>
<name>A0A364P2Z8_9PROT</name>
<evidence type="ECO:0000256" key="1">
    <source>
        <dbReference type="ARBA" id="ARBA00022490"/>
    </source>
</evidence>
<evidence type="ECO:0000256" key="3">
    <source>
        <dbReference type="ARBA" id="ARBA00022603"/>
    </source>
</evidence>